<protein>
    <submittedName>
        <fullName evidence="2">Uncharacterized protein</fullName>
    </submittedName>
</protein>
<dbReference type="Proteomes" id="UP000191518">
    <property type="component" value="Unassembled WGS sequence"/>
</dbReference>
<organism evidence="2 3">
    <name type="scientific">Penicillium vulpinum</name>
    <dbReference type="NCBI Taxonomy" id="29845"/>
    <lineage>
        <taxon>Eukaryota</taxon>
        <taxon>Fungi</taxon>
        <taxon>Dikarya</taxon>
        <taxon>Ascomycota</taxon>
        <taxon>Pezizomycotina</taxon>
        <taxon>Eurotiomycetes</taxon>
        <taxon>Eurotiomycetidae</taxon>
        <taxon>Eurotiales</taxon>
        <taxon>Aspergillaceae</taxon>
        <taxon>Penicillium</taxon>
    </lineage>
</organism>
<name>A0A1V6S072_9EURO</name>
<sequence>MKHERKEAKANQNASQIIPIRPSNPSDGFAKITQEDHEITMADGTNTVSTWHQLFRKAPLRMQWSSQGSGETPSTATTSHLHSSLDLIFTTLATPTVAHVAIFTTTVARKAAPIFYRAMRKAIPAMRDTGPERTMGPHV</sequence>
<feature type="region of interest" description="Disordered" evidence="1">
    <location>
        <begin position="1"/>
        <end position="26"/>
    </location>
</feature>
<accession>A0A1V6S072</accession>
<dbReference type="EMBL" id="MDYP01000014">
    <property type="protein sequence ID" value="OQE07268.1"/>
    <property type="molecule type" value="Genomic_DNA"/>
</dbReference>
<keyword evidence="3" id="KW-1185">Reference proteome</keyword>
<evidence type="ECO:0000313" key="2">
    <source>
        <dbReference type="EMBL" id="OQE07268.1"/>
    </source>
</evidence>
<evidence type="ECO:0000313" key="3">
    <source>
        <dbReference type="Proteomes" id="UP000191518"/>
    </source>
</evidence>
<evidence type="ECO:0000256" key="1">
    <source>
        <dbReference type="SAM" id="MobiDB-lite"/>
    </source>
</evidence>
<comment type="caution">
    <text evidence="2">The sequence shown here is derived from an EMBL/GenBank/DDBJ whole genome shotgun (WGS) entry which is preliminary data.</text>
</comment>
<dbReference type="AlphaFoldDB" id="A0A1V6S072"/>
<gene>
    <name evidence="2" type="ORF">PENVUL_c014G07619</name>
</gene>
<proteinExistence type="predicted"/>
<reference evidence="3" key="1">
    <citation type="journal article" date="2017" name="Nat. Microbiol.">
        <title>Global analysis of biosynthetic gene clusters reveals vast potential of secondary metabolite production in Penicillium species.</title>
        <authorList>
            <person name="Nielsen J.C."/>
            <person name="Grijseels S."/>
            <person name="Prigent S."/>
            <person name="Ji B."/>
            <person name="Dainat J."/>
            <person name="Nielsen K.F."/>
            <person name="Frisvad J.C."/>
            <person name="Workman M."/>
            <person name="Nielsen J."/>
        </authorList>
    </citation>
    <scope>NUCLEOTIDE SEQUENCE [LARGE SCALE GENOMIC DNA]</scope>
    <source>
        <strain evidence="3">IBT 29486</strain>
    </source>
</reference>